<evidence type="ECO:0008006" key="3">
    <source>
        <dbReference type="Google" id="ProtNLM"/>
    </source>
</evidence>
<dbReference type="InParanoid" id="A0A165ECP6"/>
<accession>A0A165ECP6</accession>
<dbReference type="AlphaFoldDB" id="A0A165ECP6"/>
<protein>
    <recommendedName>
        <fullName evidence="3">F-box domain-containing protein</fullName>
    </recommendedName>
</protein>
<evidence type="ECO:0000313" key="2">
    <source>
        <dbReference type="Proteomes" id="UP000077266"/>
    </source>
</evidence>
<reference evidence="1 2" key="1">
    <citation type="journal article" date="2016" name="Mol. Biol. Evol.">
        <title>Comparative Genomics of Early-Diverging Mushroom-Forming Fungi Provides Insights into the Origins of Lignocellulose Decay Capabilities.</title>
        <authorList>
            <person name="Nagy L.G."/>
            <person name="Riley R."/>
            <person name="Tritt A."/>
            <person name="Adam C."/>
            <person name="Daum C."/>
            <person name="Floudas D."/>
            <person name="Sun H."/>
            <person name="Yadav J.S."/>
            <person name="Pangilinan J."/>
            <person name="Larsson K.H."/>
            <person name="Matsuura K."/>
            <person name="Barry K."/>
            <person name="Labutti K."/>
            <person name="Kuo R."/>
            <person name="Ohm R.A."/>
            <person name="Bhattacharya S.S."/>
            <person name="Shirouzu T."/>
            <person name="Yoshinaga Y."/>
            <person name="Martin F.M."/>
            <person name="Grigoriev I.V."/>
            <person name="Hibbett D.S."/>
        </authorList>
    </citation>
    <scope>NUCLEOTIDE SEQUENCE [LARGE SCALE GENOMIC DNA]</scope>
    <source>
        <strain evidence="1 2">HHB12029</strain>
    </source>
</reference>
<organism evidence="1 2">
    <name type="scientific">Exidia glandulosa HHB12029</name>
    <dbReference type="NCBI Taxonomy" id="1314781"/>
    <lineage>
        <taxon>Eukaryota</taxon>
        <taxon>Fungi</taxon>
        <taxon>Dikarya</taxon>
        <taxon>Basidiomycota</taxon>
        <taxon>Agaricomycotina</taxon>
        <taxon>Agaricomycetes</taxon>
        <taxon>Auriculariales</taxon>
        <taxon>Exidiaceae</taxon>
        <taxon>Exidia</taxon>
    </lineage>
</organism>
<sequence length="370" mass="42349">MLLRTNVADIRVHMDLVDPMARLGGSRALPLFDAHLDRIVHFEINWARVAVDSPFLTRRLVLPRLRCLRMTNTHDEAQSVVHIAAPALQRLLFDSVTSVDWHNLVSPDLLTLDLCSIYVDMPKLLTVLERCKHLHSLRFTDIEIVGMAMGPYLAGSVPPFQDFLPNLRKFECTQRETNWRGMSRVGVGPFIVPFIPWQQLDNGTFHSIYWHNATERFVSVLQGIELTDLSLLLEPQGTSGDYDQYVWHFRETLAHGRSNCERRVRLCGCRSLEELAQLAPYFACLVELRTDVQGLMRPIFWDIAHPFPNVRTLILELSKEPGSPALADTVSWVGAREVPFPRLRDVHVVHLGIGLLYLKQKTVEDFMRSL</sequence>
<dbReference type="EMBL" id="KV426150">
    <property type="protein sequence ID" value="KZV86612.1"/>
    <property type="molecule type" value="Genomic_DNA"/>
</dbReference>
<dbReference type="Proteomes" id="UP000077266">
    <property type="component" value="Unassembled WGS sequence"/>
</dbReference>
<evidence type="ECO:0000313" key="1">
    <source>
        <dbReference type="EMBL" id="KZV86612.1"/>
    </source>
</evidence>
<name>A0A165ECP6_EXIGL</name>
<proteinExistence type="predicted"/>
<gene>
    <name evidence="1" type="ORF">EXIGLDRAFT_774431</name>
</gene>
<keyword evidence="2" id="KW-1185">Reference proteome</keyword>